<evidence type="ECO:0000259" key="1">
    <source>
        <dbReference type="Pfam" id="PF01814"/>
    </source>
</evidence>
<feature type="domain" description="TehB/YeaR-like" evidence="2">
    <location>
        <begin position="17"/>
        <end position="92"/>
    </location>
</feature>
<reference evidence="3 4" key="1">
    <citation type="journal article" date="2014" name="Genome Announc.">
        <title>Draft Genome Sequence of the Iron-Oxidizing, Acidophilic, and Halotolerant 'Thiobacillus prosperus' Type Strain DSM 5130.</title>
        <authorList>
            <person name="Ossandon F.J."/>
            <person name="Cardenas J.P."/>
            <person name="Corbett M."/>
            <person name="Quatrini R."/>
            <person name="Holmes D.S."/>
            <person name="Watkin E."/>
        </authorList>
    </citation>
    <scope>NUCLEOTIDE SEQUENCE [LARGE SCALE GENOMIC DNA]</scope>
    <source>
        <strain evidence="3 4">DSM 5130</strain>
    </source>
</reference>
<evidence type="ECO:0000313" key="4">
    <source>
        <dbReference type="Proteomes" id="UP000029273"/>
    </source>
</evidence>
<dbReference type="EMBL" id="JQSG02000006">
    <property type="protein sequence ID" value="OBS08854.1"/>
    <property type="molecule type" value="Genomic_DNA"/>
</dbReference>
<dbReference type="SUPFAM" id="SSF51197">
    <property type="entry name" value="Clavaminate synthase-like"/>
    <property type="match status" value="1"/>
</dbReference>
<evidence type="ECO:0000313" key="3">
    <source>
        <dbReference type="EMBL" id="OBS08854.1"/>
    </source>
</evidence>
<sequence>MRKPAMPLPASYVRFSRTPVFDGGHMPPGLCESHHTTHGVWVEIVIERGALEYRWLDGSGRCWQLVAGEIGVIPAGLPHRVTPASEDTRFYLRLYRKDVAPASQADRDPPRQTLDLRRLPMRLRDRALSDVFDVLLSGQALTVVDDRDLRALFERFVPPRRLALLWLMQADSPARRVVSVCRREARHAARIGEVLQADHARLDALLDAATARAESGEGGGDALGDLIWGLRRHMAFEEQRLFPLFVASGGTAAPTRVMRDEHVDIEKRLGRLAGAPADVETLAGLRDQLERHNFKEEGVLYPLIDANLDGHHAALVEAFSVGD</sequence>
<dbReference type="Gene3D" id="1.20.120.520">
    <property type="entry name" value="nmb1532 protein domain like"/>
    <property type="match status" value="1"/>
</dbReference>
<dbReference type="Gene3D" id="2.60.120.10">
    <property type="entry name" value="Jelly Rolls"/>
    <property type="match status" value="1"/>
</dbReference>
<dbReference type="Proteomes" id="UP000029273">
    <property type="component" value="Unassembled WGS sequence"/>
</dbReference>
<dbReference type="Pfam" id="PF01814">
    <property type="entry name" value="Hemerythrin"/>
    <property type="match status" value="1"/>
</dbReference>
<accession>A0A1A6C2S5</accession>
<comment type="caution">
    <text evidence="3">The sequence shown here is derived from an EMBL/GenBank/DDBJ whole genome shotgun (WGS) entry which is preliminary data.</text>
</comment>
<dbReference type="Pfam" id="PF09313">
    <property type="entry name" value="TehB-like"/>
    <property type="match status" value="1"/>
</dbReference>
<organism evidence="3 4">
    <name type="scientific">Acidihalobacter prosperus</name>
    <dbReference type="NCBI Taxonomy" id="160660"/>
    <lineage>
        <taxon>Bacteria</taxon>
        <taxon>Pseudomonadati</taxon>
        <taxon>Pseudomonadota</taxon>
        <taxon>Gammaproteobacteria</taxon>
        <taxon>Chromatiales</taxon>
        <taxon>Ectothiorhodospiraceae</taxon>
        <taxon>Acidihalobacter</taxon>
    </lineage>
</organism>
<dbReference type="InterPro" id="IPR012312">
    <property type="entry name" value="Hemerythrin-like"/>
</dbReference>
<keyword evidence="4" id="KW-1185">Reference proteome</keyword>
<name>A0A1A6C2S5_9GAMM</name>
<dbReference type="InterPro" id="IPR015392">
    <property type="entry name" value="TehB/YeaR-like_dom"/>
</dbReference>
<feature type="domain" description="Hemerythrin-like" evidence="1">
    <location>
        <begin position="193"/>
        <end position="304"/>
    </location>
</feature>
<proteinExistence type="predicted"/>
<gene>
    <name evidence="3" type="ORF">Thpro_023104</name>
</gene>
<evidence type="ECO:0008006" key="5">
    <source>
        <dbReference type="Google" id="ProtNLM"/>
    </source>
</evidence>
<evidence type="ECO:0000259" key="2">
    <source>
        <dbReference type="Pfam" id="PF09313"/>
    </source>
</evidence>
<dbReference type="InterPro" id="IPR014710">
    <property type="entry name" value="RmlC-like_jellyroll"/>
</dbReference>
<protein>
    <recommendedName>
        <fullName evidence="5">Hemerythrin-like domain-containing protein</fullName>
    </recommendedName>
</protein>
<dbReference type="AlphaFoldDB" id="A0A1A6C2S5"/>